<proteinExistence type="predicted"/>
<evidence type="ECO:0000313" key="2">
    <source>
        <dbReference type="Proteomes" id="UP000284706"/>
    </source>
</evidence>
<dbReference type="STRING" id="231916.A0A409WY04"/>
<evidence type="ECO:0000313" key="1">
    <source>
        <dbReference type="EMBL" id="PPQ83377.1"/>
    </source>
</evidence>
<name>A0A409WY04_9AGAR</name>
<protein>
    <recommendedName>
        <fullName evidence="3">Reverse transcriptase zinc-binding domain-containing protein</fullName>
    </recommendedName>
</protein>
<dbReference type="InParanoid" id="A0A409WY04"/>
<keyword evidence="2" id="KW-1185">Reference proteome</keyword>
<organism evidence="1 2">
    <name type="scientific">Gymnopilus dilepis</name>
    <dbReference type="NCBI Taxonomy" id="231916"/>
    <lineage>
        <taxon>Eukaryota</taxon>
        <taxon>Fungi</taxon>
        <taxon>Dikarya</taxon>
        <taxon>Basidiomycota</taxon>
        <taxon>Agaricomycotina</taxon>
        <taxon>Agaricomycetes</taxon>
        <taxon>Agaricomycetidae</taxon>
        <taxon>Agaricales</taxon>
        <taxon>Agaricineae</taxon>
        <taxon>Hymenogastraceae</taxon>
        <taxon>Gymnopilus</taxon>
    </lineage>
</organism>
<sequence>MTSVRAAMRAQTQKELDDNTKLYLLRNRLEPKKDGEGFTQVTFLLRHYLKVANAAHRQSLTRLILSCHPLALERLRHTEHRRPKIPRDMRLCRFCKVHIESPEHALLECAGNEDIMALRTEFTNKLEYELPQWDLVKNLDPVNRLRTLIAERDTIGLLAKFTHEVIALYEATPVLIPSLPLDWVIARYERSTSGNMIVS</sequence>
<dbReference type="AlphaFoldDB" id="A0A409WY04"/>
<dbReference type="EMBL" id="NHYE01004626">
    <property type="protein sequence ID" value="PPQ83377.1"/>
    <property type="molecule type" value="Genomic_DNA"/>
</dbReference>
<accession>A0A409WY04</accession>
<reference evidence="1 2" key="1">
    <citation type="journal article" date="2018" name="Evol. Lett.">
        <title>Horizontal gene cluster transfer increased hallucinogenic mushroom diversity.</title>
        <authorList>
            <person name="Reynolds H.T."/>
            <person name="Vijayakumar V."/>
            <person name="Gluck-Thaler E."/>
            <person name="Korotkin H.B."/>
            <person name="Matheny P.B."/>
            <person name="Slot J.C."/>
        </authorList>
    </citation>
    <scope>NUCLEOTIDE SEQUENCE [LARGE SCALE GENOMIC DNA]</scope>
    <source>
        <strain evidence="1 2">SRW20</strain>
    </source>
</reference>
<dbReference type="Proteomes" id="UP000284706">
    <property type="component" value="Unassembled WGS sequence"/>
</dbReference>
<comment type="caution">
    <text evidence="1">The sequence shown here is derived from an EMBL/GenBank/DDBJ whole genome shotgun (WGS) entry which is preliminary data.</text>
</comment>
<dbReference type="OrthoDB" id="3262758at2759"/>
<evidence type="ECO:0008006" key="3">
    <source>
        <dbReference type="Google" id="ProtNLM"/>
    </source>
</evidence>
<gene>
    <name evidence="1" type="ORF">CVT26_012753</name>
</gene>